<gene>
    <name evidence="1" type="ORF">BDV41DRAFT_579960</name>
</gene>
<evidence type="ECO:0000313" key="1">
    <source>
        <dbReference type="EMBL" id="KAE8309985.1"/>
    </source>
</evidence>
<reference evidence="2" key="1">
    <citation type="submission" date="2019-04" db="EMBL/GenBank/DDBJ databases">
        <title>Friends and foes A comparative genomics studyof 23 Aspergillus species from section Flavi.</title>
        <authorList>
            <consortium name="DOE Joint Genome Institute"/>
            <person name="Kjaerbolling I."/>
            <person name="Vesth T."/>
            <person name="Frisvad J.C."/>
            <person name="Nybo J.L."/>
            <person name="Theobald S."/>
            <person name="Kildgaard S."/>
            <person name="Isbrandt T."/>
            <person name="Kuo A."/>
            <person name="Sato A."/>
            <person name="Lyhne E.K."/>
            <person name="Kogle M.E."/>
            <person name="Wiebenga A."/>
            <person name="Kun R.S."/>
            <person name="Lubbers R.J."/>
            <person name="Makela M.R."/>
            <person name="Barry K."/>
            <person name="Chovatia M."/>
            <person name="Clum A."/>
            <person name="Daum C."/>
            <person name="Haridas S."/>
            <person name="He G."/>
            <person name="LaButti K."/>
            <person name="Lipzen A."/>
            <person name="Mondo S."/>
            <person name="Riley R."/>
            <person name="Salamov A."/>
            <person name="Simmons B.A."/>
            <person name="Magnuson J.K."/>
            <person name="Henrissat B."/>
            <person name="Mortensen U.H."/>
            <person name="Larsen T.O."/>
            <person name="Devries R.P."/>
            <person name="Grigoriev I.V."/>
            <person name="Machida M."/>
            <person name="Baker S.E."/>
            <person name="Andersen M.R."/>
        </authorList>
    </citation>
    <scope>NUCLEOTIDE SEQUENCE [LARGE SCALE GENOMIC DNA]</scope>
    <source>
        <strain evidence="2">CBS 130015</strain>
    </source>
</reference>
<evidence type="ECO:0000313" key="2">
    <source>
        <dbReference type="Proteomes" id="UP000325433"/>
    </source>
</evidence>
<protein>
    <submittedName>
        <fullName evidence="1">Uncharacterized protein</fullName>
    </submittedName>
</protein>
<name>A0A5N6VN31_9EURO</name>
<proteinExistence type="predicted"/>
<accession>A0A5N6VN31</accession>
<dbReference type="EMBL" id="ML738359">
    <property type="protein sequence ID" value="KAE8309985.1"/>
    <property type="molecule type" value="Genomic_DNA"/>
</dbReference>
<dbReference type="Proteomes" id="UP000325433">
    <property type="component" value="Unassembled WGS sequence"/>
</dbReference>
<keyword evidence="2" id="KW-1185">Reference proteome</keyword>
<sequence length="173" mass="19168">MLSIKLPPVTHAGVFAWVSYELFCGAASGFFTSADLRDISLCTSPRYYNFRSPWLNAYKEPDTVFAFAGTVMPSVVVECGQSKSWLRLLEDKALWLEGGVPYVNAVLLIKWSVTGNKVAGYLELHRRSGVSPRLQIFPAPPPGASVQTLAFQRQDFYPVGQVPAGRNPNDIWL</sequence>
<dbReference type="AlphaFoldDB" id="A0A5N6VN31"/>
<organism evidence="1 2">
    <name type="scientific">Aspergillus transmontanensis</name>
    <dbReference type="NCBI Taxonomy" id="1034304"/>
    <lineage>
        <taxon>Eukaryota</taxon>
        <taxon>Fungi</taxon>
        <taxon>Dikarya</taxon>
        <taxon>Ascomycota</taxon>
        <taxon>Pezizomycotina</taxon>
        <taxon>Eurotiomycetes</taxon>
        <taxon>Eurotiomycetidae</taxon>
        <taxon>Eurotiales</taxon>
        <taxon>Aspergillaceae</taxon>
        <taxon>Aspergillus</taxon>
        <taxon>Aspergillus subgen. Circumdati</taxon>
    </lineage>
</organism>